<protein>
    <recommendedName>
        <fullName evidence="2">UDP-glucose/GDP-mannose dehydrogenase N-terminal domain-containing protein</fullName>
    </recommendedName>
</protein>
<dbReference type="GO" id="GO:0000271">
    <property type="term" value="P:polysaccharide biosynthetic process"/>
    <property type="evidence" value="ECO:0007669"/>
    <property type="project" value="InterPro"/>
</dbReference>
<organism evidence="3">
    <name type="scientific">marine sediment metagenome</name>
    <dbReference type="NCBI Taxonomy" id="412755"/>
    <lineage>
        <taxon>unclassified sequences</taxon>
        <taxon>metagenomes</taxon>
        <taxon>ecological metagenomes</taxon>
    </lineage>
</organism>
<evidence type="ECO:0000256" key="1">
    <source>
        <dbReference type="ARBA" id="ARBA00006601"/>
    </source>
</evidence>
<feature type="domain" description="UDP-glucose/GDP-mannose dehydrogenase N-terminal" evidence="2">
    <location>
        <begin position="1"/>
        <end position="75"/>
    </location>
</feature>
<sequence>VCIIGLGYVGLPLAEAFSKSLKVIGFDIEKDKISSLNKLNESRETNSAVLTNLTFTSDPKCIGKADFIIIAVPTP</sequence>
<dbReference type="PANTHER" id="PTHR43491">
    <property type="entry name" value="UDP-N-ACETYL-D-MANNOSAMINE DEHYDROGENASE"/>
    <property type="match status" value="1"/>
</dbReference>
<reference evidence="3" key="1">
    <citation type="journal article" date="2014" name="Front. Microbiol.">
        <title>High frequency of phylogenetically diverse reductive dehalogenase-homologous genes in deep subseafloor sedimentary metagenomes.</title>
        <authorList>
            <person name="Kawai M."/>
            <person name="Futagami T."/>
            <person name="Toyoda A."/>
            <person name="Takaki Y."/>
            <person name="Nishi S."/>
            <person name="Hori S."/>
            <person name="Arai W."/>
            <person name="Tsubouchi T."/>
            <person name="Morono Y."/>
            <person name="Uchiyama I."/>
            <person name="Ito T."/>
            <person name="Fujiyama A."/>
            <person name="Inagaki F."/>
            <person name="Takami H."/>
        </authorList>
    </citation>
    <scope>NUCLEOTIDE SEQUENCE</scope>
    <source>
        <strain evidence="3">Expedition CK06-06</strain>
    </source>
</reference>
<dbReference type="EMBL" id="BARV01038794">
    <property type="protein sequence ID" value="GAI51039.1"/>
    <property type="molecule type" value="Genomic_DNA"/>
</dbReference>
<dbReference type="SUPFAM" id="SSF51735">
    <property type="entry name" value="NAD(P)-binding Rossmann-fold domains"/>
    <property type="match status" value="1"/>
</dbReference>
<dbReference type="InterPro" id="IPR036291">
    <property type="entry name" value="NAD(P)-bd_dom_sf"/>
</dbReference>
<gene>
    <name evidence="3" type="ORF">S06H3_59659</name>
</gene>
<dbReference type="GO" id="GO:0051287">
    <property type="term" value="F:NAD binding"/>
    <property type="evidence" value="ECO:0007669"/>
    <property type="project" value="InterPro"/>
</dbReference>
<dbReference type="GO" id="GO:0016628">
    <property type="term" value="F:oxidoreductase activity, acting on the CH-CH group of donors, NAD or NADP as acceptor"/>
    <property type="evidence" value="ECO:0007669"/>
    <property type="project" value="InterPro"/>
</dbReference>
<evidence type="ECO:0000313" key="3">
    <source>
        <dbReference type="EMBL" id="GAI51039.1"/>
    </source>
</evidence>
<name>X1R608_9ZZZZ</name>
<dbReference type="Gene3D" id="3.40.50.720">
    <property type="entry name" value="NAD(P)-binding Rossmann-like Domain"/>
    <property type="match status" value="1"/>
</dbReference>
<comment type="caution">
    <text evidence="3">The sequence shown here is derived from an EMBL/GenBank/DDBJ whole genome shotgun (WGS) entry which is preliminary data.</text>
</comment>
<proteinExistence type="inferred from homology"/>
<comment type="similarity">
    <text evidence="1">Belongs to the UDP-glucose/GDP-mannose dehydrogenase family.</text>
</comment>
<dbReference type="PANTHER" id="PTHR43491:SF2">
    <property type="entry name" value="UDP-N-ACETYL-D-MANNOSAMINE DEHYDROGENASE"/>
    <property type="match status" value="1"/>
</dbReference>
<dbReference type="Pfam" id="PF03721">
    <property type="entry name" value="UDPG_MGDP_dh_N"/>
    <property type="match status" value="1"/>
</dbReference>
<dbReference type="InterPro" id="IPR001732">
    <property type="entry name" value="UDP-Glc/GDP-Man_DH_N"/>
</dbReference>
<accession>X1R608</accession>
<feature type="non-terminal residue" evidence="3">
    <location>
        <position position="1"/>
    </location>
</feature>
<dbReference type="InterPro" id="IPR028359">
    <property type="entry name" value="UDP_ManNAc/GlcNAc_DH"/>
</dbReference>
<dbReference type="GO" id="GO:0016616">
    <property type="term" value="F:oxidoreductase activity, acting on the CH-OH group of donors, NAD or NADP as acceptor"/>
    <property type="evidence" value="ECO:0007669"/>
    <property type="project" value="InterPro"/>
</dbReference>
<evidence type="ECO:0000259" key="2">
    <source>
        <dbReference type="Pfam" id="PF03721"/>
    </source>
</evidence>
<dbReference type="AlphaFoldDB" id="X1R608"/>